<gene>
    <name evidence="1" type="ORF">KPL37_11590</name>
</gene>
<organism evidence="1 2">
    <name type="scientific">Clostridium frigoris</name>
    <dbReference type="NCBI Taxonomy" id="205327"/>
    <lineage>
        <taxon>Bacteria</taxon>
        <taxon>Bacillati</taxon>
        <taxon>Bacillota</taxon>
        <taxon>Clostridia</taxon>
        <taxon>Eubacteriales</taxon>
        <taxon>Clostridiaceae</taxon>
        <taxon>Clostridium</taxon>
    </lineage>
</organism>
<dbReference type="RefSeq" id="WP_216149490.1">
    <property type="nucleotide sequence ID" value="NZ_JAHLDV010000025.1"/>
</dbReference>
<dbReference type="Pfam" id="PF02597">
    <property type="entry name" value="ThiS"/>
    <property type="match status" value="1"/>
</dbReference>
<protein>
    <submittedName>
        <fullName evidence="1">MoaD/ThiS family protein</fullName>
    </submittedName>
</protein>
<dbReference type="CDD" id="cd17040">
    <property type="entry name" value="Ubl_MoaD_like"/>
    <property type="match status" value="1"/>
</dbReference>
<keyword evidence="2" id="KW-1185">Reference proteome</keyword>
<dbReference type="Proteomes" id="UP000776252">
    <property type="component" value="Unassembled WGS sequence"/>
</dbReference>
<comment type="caution">
    <text evidence="1">The sequence shown here is derived from an EMBL/GenBank/DDBJ whole genome shotgun (WGS) entry which is preliminary data.</text>
</comment>
<accession>A0ABS6BU06</accession>
<reference evidence="1 2" key="1">
    <citation type="submission" date="2021-06" db="EMBL/GenBank/DDBJ databases">
        <title>Clostridia strains as spoilage organisms.</title>
        <authorList>
            <person name="Wambui J."/>
            <person name="Stephan R."/>
            <person name="Stevens M.J.A."/>
        </authorList>
    </citation>
    <scope>NUCLEOTIDE SEQUENCE [LARGE SCALE GENOMIC DNA]</scope>
    <source>
        <strain evidence="1 2">DSM 14204</strain>
    </source>
</reference>
<sequence length="74" mass="7987">MKVTVKLFATFRDGRDKIQVFELDEGKTLEDVIAELGIEKSEIAILLVNGRDGQFGNPLVEGDVIALFPPVGGG</sequence>
<dbReference type="InterPro" id="IPR003749">
    <property type="entry name" value="ThiS/MoaD-like"/>
</dbReference>
<name>A0ABS6BU06_9CLOT</name>
<evidence type="ECO:0000313" key="1">
    <source>
        <dbReference type="EMBL" id="MBU3160388.1"/>
    </source>
</evidence>
<proteinExistence type="predicted"/>
<dbReference type="EMBL" id="JAHLDV010000025">
    <property type="protein sequence ID" value="MBU3160388.1"/>
    <property type="molecule type" value="Genomic_DNA"/>
</dbReference>
<evidence type="ECO:0000313" key="2">
    <source>
        <dbReference type="Proteomes" id="UP000776252"/>
    </source>
</evidence>